<name>A0AA97FAZ6_9EURY</name>
<reference evidence="1 2" key="1">
    <citation type="submission" date="2019-09" db="EMBL/GenBank/DDBJ databases">
        <title>The complete genome of Methanoplanus sp. FWC-SCC4.</title>
        <authorList>
            <person name="Chen S.-C."/>
            <person name="Zhou Y.-Z."/>
            <person name="Lai M.-C."/>
        </authorList>
    </citation>
    <scope>NUCLEOTIDE SEQUENCE [LARGE SCALE GENOMIC DNA]</scope>
    <source>
        <strain evidence="1 2">FWC-SCC4</strain>
    </source>
</reference>
<evidence type="ECO:0008006" key="3">
    <source>
        <dbReference type="Google" id="ProtNLM"/>
    </source>
</evidence>
<dbReference type="Proteomes" id="UP001301797">
    <property type="component" value="Chromosome"/>
</dbReference>
<evidence type="ECO:0000313" key="2">
    <source>
        <dbReference type="Proteomes" id="UP001301797"/>
    </source>
</evidence>
<dbReference type="KEGG" id="mefw:F1737_02605"/>
<accession>A0AA97FAZ6</accession>
<evidence type="ECO:0000313" key="1">
    <source>
        <dbReference type="EMBL" id="WOF15654.1"/>
    </source>
</evidence>
<proteinExistence type="predicted"/>
<organism evidence="1 2">
    <name type="scientific">Methanochimaera problematica</name>
    <dbReference type="NCBI Taxonomy" id="2609417"/>
    <lineage>
        <taxon>Archaea</taxon>
        <taxon>Methanobacteriati</taxon>
        <taxon>Methanobacteriota</taxon>
        <taxon>Stenosarchaea group</taxon>
        <taxon>Methanomicrobia</taxon>
        <taxon>Methanomicrobiales</taxon>
        <taxon>Methanomicrobiaceae</taxon>
        <taxon>Methanochimaera</taxon>
    </lineage>
</organism>
<sequence length="140" mass="15295">MEGIELKIETRSFPSSGRVRVHESLLPDLEVKVGENLEVMKAVTGEEEKSKPIVVSVFADSMVKTDVIRMSPEDIARLGALEGDTVIIKRKIPFTEVIGIKAGNTGKTIKEETSKAGATIEKGMKEIGEKIMPGKKEDEL</sequence>
<dbReference type="EMBL" id="CP043875">
    <property type="protein sequence ID" value="WOF15654.1"/>
    <property type="molecule type" value="Genomic_DNA"/>
</dbReference>
<protein>
    <recommendedName>
        <fullName evidence="3">CDC48 N-terminal subdomain domain-containing protein</fullName>
    </recommendedName>
</protein>
<dbReference type="AlphaFoldDB" id="A0AA97FAZ6"/>
<gene>
    <name evidence="1" type="ORF">F1737_02605</name>
</gene>
<keyword evidence="2" id="KW-1185">Reference proteome</keyword>